<reference evidence="1 2" key="1">
    <citation type="submission" date="2018-06" db="EMBL/GenBank/DDBJ databases">
        <authorList>
            <person name="Searcy Z.E."/>
            <person name="Delesalle V.A."/>
            <person name="Garlena R.A."/>
            <person name="Russell D.A."/>
            <person name="Pope W.H."/>
            <person name="Jacobs-Sera D."/>
            <person name="Hatfull G.F."/>
        </authorList>
    </citation>
    <scope>NUCLEOTIDE SEQUENCE [LARGE SCALE GENOMIC DNA]</scope>
</reference>
<keyword evidence="2" id="KW-1185">Reference proteome</keyword>
<dbReference type="RefSeq" id="YP_009807571.1">
    <property type="nucleotide sequence ID" value="NC_048027.1"/>
</dbReference>
<name>A0A346FCH3_9CAUD</name>
<protein>
    <submittedName>
        <fullName evidence="1">Uncharacterized protein</fullName>
    </submittedName>
</protein>
<dbReference type="Proteomes" id="UP000259952">
    <property type="component" value="Segment"/>
</dbReference>
<accession>A0A346FCH3</accession>
<dbReference type="GeneID" id="54998452"/>
<evidence type="ECO:0000313" key="1">
    <source>
        <dbReference type="EMBL" id="AXN53437.1"/>
    </source>
</evidence>
<evidence type="ECO:0000313" key="2">
    <source>
        <dbReference type="Proteomes" id="UP000259952"/>
    </source>
</evidence>
<organism evidence="1 2">
    <name type="scientific">Gordonia phage Fryberger</name>
    <dbReference type="NCBI Taxonomy" id="2250392"/>
    <lineage>
        <taxon>Viruses</taxon>
        <taxon>Duplodnaviria</taxon>
        <taxon>Heunggongvirae</taxon>
        <taxon>Uroviricota</taxon>
        <taxon>Caudoviricetes</taxon>
        <taxon>Ronaldovirus</taxon>
        <taxon>Ronaldovirus fryberger</taxon>
    </lineage>
</organism>
<dbReference type="KEGG" id="vg:54998452"/>
<sequence>MTEAEILAALCDPPDGTYWITSINVARETLDAALTSESGSLPCGYLSVPQSSENPTQSLYEASERCVATYNAWMNGSIGP</sequence>
<proteinExistence type="predicted"/>
<dbReference type="EMBL" id="MH479913">
    <property type="protein sequence ID" value="AXN53437.1"/>
    <property type="molecule type" value="Genomic_DNA"/>
</dbReference>
<gene>
    <name evidence="1" type="primary">19</name>
    <name evidence="1" type="ORF">SEA_FRYBERGER_19</name>
</gene>